<dbReference type="InterPro" id="IPR039764">
    <property type="entry name" value="HABP4/SERBP1-like"/>
</dbReference>
<dbReference type="GO" id="GO:0005737">
    <property type="term" value="C:cytoplasm"/>
    <property type="evidence" value="ECO:0007669"/>
    <property type="project" value="TreeGrafter"/>
</dbReference>
<dbReference type="AlphaFoldDB" id="K0KXU7"/>
<feature type="compositionally biased region" description="Basic and acidic residues" evidence="1">
    <location>
        <begin position="66"/>
        <end position="81"/>
    </location>
</feature>
<accession>K0KXU7</accession>
<feature type="compositionally biased region" description="Acidic residues" evidence="1">
    <location>
        <begin position="115"/>
        <end position="135"/>
    </location>
</feature>
<feature type="compositionally biased region" description="Low complexity" evidence="1">
    <location>
        <begin position="242"/>
        <end position="252"/>
    </location>
</feature>
<evidence type="ECO:0000256" key="1">
    <source>
        <dbReference type="SAM" id="MobiDB-lite"/>
    </source>
</evidence>
<dbReference type="GO" id="GO:0003723">
    <property type="term" value="F:RNA binding"/>
    <property type="evidence" value="ECO:0007669"/>
    <property type="project" value="InterPro"/>
</dbReference>
<evidence type="ECO:0000313" key="3">
    <source>
        <dbReference type="Proteomes" id="UP000009328"/>
    </source>
</evidence>
<dbReference type="Proteomes" id="UP000009328">
    <property type="component" value="Unassembled WGS sequence"/>
</dbReference>
<feature type="region of interest" description="Disordered" evidence="1">
    <location>
        <begin position="1"/>
        <end position="144"/>
    </location>
</feature>
<evidence type="ECO:0000313" key="2">
    <source>
        <dbReference type="EMBL" id="CCH46882.1"/>
    </source>
</evidence>
<dbReference type="InParanoid" id="K0KXU7"/>
<feature type="compositionally biased region" description="Basic and acidic residues" evidence="1">
    <location>
        <begin position="89"/>
        <end position="106"/>
    </location>
</feature>
<dbReference type="GO" id="GO:0005634">
    <property type="term" value="C:nucleus"/>
    <property type="evidence" value="ECO:0007669"/>
    <property type="project" value="TreeGrafter"/>
</dbReference>
<dbReference type="PANTHER" id="PTHR12299">
    <property type="entry name" value="HYALURONIC ACID-BINDING PROTEIN 4"/>
    <property type="match status" value="1"/>
</dbReference>
<sequence length="269" mass="28876">MSNPFDVLGNDIEEADASFKAPREIVKKNTSSKKTDTAPPSANKDRANKNRPQATGNEAALKAGKAGREANKAKGVEEPVRSKKPVKGGKTDRHSRSGKTDSDKRVKQAGWTADGEAELENELDGAEDAAEELKEEDNKPAKKSLEDFLKEQEAALGVNSARNVRQVQSSGDDEVIAKQEEVFIAPTKTKNVKSKALKTKQFLDFDATFADEAPRPQSTRGNNTRGGRGPRGNTRGRGPRGGNNTRGPKGPKQASGPSINDEANFPSLA</sequence>
<dbReference type="HOGENOM" id="CLU_043312_2_0_1"/>
<dbReference type="eggNOG" id="ENOG502QS5P">
    <property type="taxonomic scope" value="Eukaryota"/>
</dbReference>
<feature type="region of interest" description="Disordered" evidence="1">
    <location>
        <begin position="206"/>
        <end position="269"/>
    </location>
</feature>
<dbReference type="PANTHER" id="PTHR12299:SF17">
    <property type="entry name" value="AT19571P-RELATED"/>
    <property type="match status" value="1"/>
</dbReference>
<proteinExistence type="predicted"/>
<gene>
    <name evidence="2" type="ORF">BN7_6484</name>
</gene>
<comment type="caution">
    <text evidence="2">The sequence shown here is derived from an EMBL/GenBank/DDBJ whole genome shotgun (WGS) entry which is preliminary data.</text>
</comment>
<reference evidence="2 3" key="1">
    <citation type="journal article" date="2012" name="Eukaryot. Cell">
        <title>Draft genome sequence of Wickerhamomyces ciferrii NRRL Y-1031 F-60-10.</title>
        <authorList>
            <person name="Schneider J."/>
            <person name="Andrea H."/>
            <person name="Blom J."/>
            <person name="Jaenicke S."/>
            <person name="Ruckert C."/>
            <person name="Schorsch C."/>
            <person name="Szczepanowski R."/>
            <person name="Farwick M."/>
            <person name="Goesmann A."/>
            <person name="Puhler A."/>
            <person name="Schaffer S."/>
            <person name="Tauch A."/>
            <person name="Kohler T."/>
            <person name="Brinkrolf K."/>
        </authorList>
    </citation>
    <scope>NUCLEOTIDE SEQUENCE [LARGE SCALE GENOMIC DNA]</scope>
    <source>
        <strain evidence="3">ATCC 14091 / BCRC 22168 / CBS 111 / JCM 3599 / NBRC 0793 / NRRL Y-1031 F-60-10</strain>
    </source>
</reference>
<organism evidence="2 3">
    <name type="scientific">Wickerhamomyces ciferrii (strain ATCC 14091 / BCRC 22168 / CBS 111 / JCM 3599 / NBRC 0793 / NRRL Y-1031 F-60-10)</name>
    <name type="common">Yeast</name>
    <name type="synonym">Pichia ciferrii</name>
    <dbReference type="NCBI Taxonomy" id="1206466"/>
    <lineage>
        <taxon>Eukaryota</taxon>
        <taxon>Fungi</taxon>
        <taxon>Dikarya</taxon>
        <taxon>Ascomycota</taxon>
        <taxon>Saccharomycotina</taxon>
        <taxon>Saccharomycetes</taxon>
        <taxon>Phaffomycetales</taxon>
        <taxon>Wickerhamomycetaceae</taxon>
        <taxon>Wickerhamomyces</taxon>
    </lineage>
</organism>
<name>K0KXU7_WICCF</name>
<dbReference type="Gene3D" id="6.10.140.1040">
    <property type="match status" value="1"/>
</dbReference>
<dbReference type="STRING" id="1206466.K0KXU7"/>
<keyword evidence="3" id="KW-1185">Reference proteome</keyword>
<dbReference type="EMBL" id="CAIF01000278">
    <property type="protein sequence ID" value="CCH46882.1"/>
    <property type="molecule type" value="Genomic_DNA"/>
</dbReference>
<protein>
    <submittedName>
        <fullName evidence="2">Suppressor protein STM1</fullName>
    </submittedName>
</protein>
<dbReference type="FunCoup" id="K0KXU7">
    <property type="interactions" value="348"/>
</dbReference>